<feature type="transmembrane region" description="Helical" evidence="6">
    <location>
        <begin position="98"/>
        <end position="119"/>
    </location>
</feature>
<feature type="transmembrane region" description="Helical" evidence="6">
    <location>
        <begin position="277"/>
        <end position="294"/>
    </location>
</feature>
<evidence type="ECO:0000256" key="6">
    <source>
        <dbReference type="SAM" id="Phobius"/>
    </source>
</evidence>
<evidence type="ECO:0000313" key="9">
    <source>
        <dbReference type="Proteomes" id="UP000727907"/>
    </source>
</evidence>
<gene>
    <name evidence="8" type="ORF">KQ910_12060</name>
</gene>
<sequence length="300" mass="32889">MSFFTRRRIAWTLLLLTPAMFSVNMLGARYATFVPPNALALGRWFFVALLLLPFVWPRLVRHRHALAREWRDLLLLGALGMWICGAWVYIGARSVPALNIGLIYAASPILVVALGRVLYRERLTPGRIAGIVLCLAGVAAVFAKGRVENLLSVRFTEGDLWIAAASACWGLYSVLLKARPSALDPLTRLCAISFAGAIVLLPFTLAEALFWQAPDLADWRTWTAFLVLAIIPGVGAYGAFAYCVRELGPSVTSVSMYLGPLYVGILAWLTLGETPQWYHLMGTMLVLPGLFLATRPAKGA</sequence>
<evidence type="ECO:0000259" key="7">
    <source>
        <dbReference type="Pfam" id="PF00892"/>
    </source>
</evidence>
<dbReference type="PANTHER" id="PTHR42920:SF11">
    <property type="entry name" value="INNER MEMBRANE PROTEIN YTFF"/>
    <property type="match status" value="1"/>
</dbReference>
<evidence type="ECO:0000313" key="8">
    <source>
        <dbReference type="EMBL" id="MBU8874499.1"/>
    </source>
</evidence>
<protein>
    <submittedName>
        <fullName evidence="8">DMT family transporter</fullName>
    </submittedName>
</protein>
<dbReference type="RefSeq" id="WP_216960145.1">
    <property type="nucleotide sequence ID" value="NZ_JAHOPB010000001.1"/>
</dbReference>
<evidence type="ECO:0000256" key="4">
    <source>
        <dbReference type="ARBA" id="ARBA00022989"/>
    </source>
</evidence>
<feature type="domain" description="EamA" evidence="7">
    <location>
        <begin position="158"/>
        <end position="294"/>
    </location>
</feature>
<feature type="transmembrane region" description="Helical" evidence="6">
    <location>
        <begin position="41"/>
        <end position="60"/>
    </location>
</feature>
<dbReference type="PANTHER" id="PTHR42920">
    <property type="entry name" value="OS03G0707200 PROTEIN-RELATED"/>
    <property type="match status" value="1"/>
</dbReference>
<evidence type="ECO:0000256" key="5">
    <source>
        <dbReference type="ARBA" id="ARBA00023136"/>
    </source>
</evidence>
<feature type="transmembrane region" description="Helical" evidence="6">
    <location>
        <begin position="190"/>
        <end position="210"/>
    </location>
</feature>
<feature type="transmembrane region" description="Helical" evidence="6">
    <location>
        <begin position="222"/>
        <end position="242"/>
    </location>
</feature>
<keyword evidence="4 6" id="KW-1133">Transmembrane helix</keyword>
<feature type="transmembrane region" description="Helical" evidence="6">
    <location>
        <begin position="160"/>
        <end position="178"/>
    </location>
</feature>
<organism evidence="8 9">
    <name type="scientific">Reyranella humidisoli</name>
    <dbReference type="NCBI Taxonomy" id="2849149"/>
    <lineage>
        <taxon>Bacteria</taxon>
        <taxon>Pseudomonadati</taxon>
        <taxon>Pseudomonadota</taxon>
        <taxon>Alphaproteobacteria</taxon>
        <taxon>Hyphomicrobiales</taxon>
        <taxon>Reyranellaceae</taxon>
        <taxon>Reyranella</taxon>
    </lineage>
</organism>
<evidence type="ECO:0000256" key="2">
    <source>
        <dbReference type="ARBA" id="ARBA00022475"/>
    </source>
</evidence>
<proteinExistence type="predicted"/>
<evidence type="ECO:0000256" key="3">
    <source>
        <dbReference type="ARBA" id="ARBA00022692"/>
    </source>
</evidence>
<feature type="domain" description="EamA" evidence="7">
    <location>
        <begin position="12"/>
        <end position="142"/>
    </location>
</feature>
<feature type="transmembrane region" description="Helical" evidence="6">
    <location>
        <begin position="254"/>
        <end position="271"/>
    </location>
</feature>
<reference evidence="8 9" key="1">
    <citation type="submission" date="2021-06" db="EMBL/GenBank/DDBJ databases">
        <authorList>
            <person name="Lee D.H."/>
        </authorList>
    </citation>
    <scope>NUCLEOTIDE SEQUENCE [LARGE SCALE GENOMIC DNA]</scope>
    <source>
        <strain evidence="8 9">MMS21-HV4-11</strain>
    </source>
</reference>
<keyword evidence="5 6" id="KW-0472">Membrane</keyword>
<dbReference type="Pfam" id="PF00892">
    <property type="entry name" value="EamA"/>
    <property type="match status" value="2"/>
</dbReference>
<name>A0ABS6IIS3_9HYPH</name>
<feature type="transmembrane region" description="Helical" evidence="6">
    <location>
        <begin position="72"/>
        <end position="92"/>
    </location>
</feature>
<evidence type="ECO:0000256" key="1">
    <source>
        <dbReference type="ARBA" id="ARBA00004651"/>
    </source>
</evidence>
<comment type="subcellular location">
    <subcellularLocation>
        <location evidence="1">Cell membrane</location>
        <topology evidence="1">Multi-pass membrane protein</topology>
    </subcellularLocation>
</comment>
<keyword evidence="9" id="KW-1185">Reference proteome</keyword>
<dbReference type="EMBL" id="JAHOPB010000001">
    <property type="protein sequence ID" value="MBU8874499.1"/>
    <property type="molecule type" value="Genomic_DNA"/>
</dbReference>
<feature type="transmembrane region" description="Helical" evidence="6">
    <location>
        <begin position="126"/>
        <end position="145"/>
    </location>
</feature>
<comment type="caution">
    <text evidence="8">The sequence shown here is derived from an EMBL/GenBank/DDBJ whole genome shotgun (WGS) entry which is preliminary data.</text>
</comment>
<dbReference type="InterPro" id="IPR051258">
    <property type="entry name" value="Diverse_Substrate_Transporter"/>
</dbReference>
<dbReference type="InterPro" id="IPR000620">
    <property type="entry name" value="EamA_dom"/>
</dbReference>
<keyword evidence="2" id="KW-1003">Cell membrane</keyword>
<accession>A0ABS6IIS3</accession>
<keyword evidence="3 6" id="KW-0812">Transmembrane</keyword>
<dbReference type="Proteomes" id="UP000727907">
    <property type="component" value="Unassembled WGS sequence"/>
</dbReference>